<evidence type="ECO:0000256" key="15">
    <source>
        <dbReference type="ARBA" id="ARBA00023239"/>
    </source>
</evidence>
<evidence type="ECO:0000256" key="8">
    <source>
        <dbReference type="ARBA" id="ARBA00022705"/>
    </source>
</evidence>
<evidence type="ECO:0000256" key="11">
    <source>
        <dbReference type="ARBA" id="ARBA00022842"/>
    </source>
</evidence>
<evidence type="ECO:0000259" key="20">
    <source>
        <dbReference type="PROSITE" id="PS50172"/>
    </source>
</evidence>
<evidence type="ECO:0000256" key="9">
    <source>
        <dbReference type="ARBA" id="ARBA00022723"/>
    </source>
</evidence>
<dbReference type="GO" id="GO:0016829">
    <property type="term" value="F:lyase activity"/>
    <property type="evidence" value="ECO:0007669"/>
    <property type="project" value="UniProtKB-KW"/>
</dbReference>
<evidence type="ECO:0000256" key="4">
    <source>
        <dbReference type="ARBA" id="ARBA00012417"/>
    </source>
</evidence>
<evidence type="ECO:0000256" key="13">
    <source>
        <dbReference type="ARBA" id="ARBA00023125"/>
    </source>
</evidence>
<dbReference type="InterPro" id="IPR022312">
    <property type="entry name" value="DNA_pol_X"/>
</dbReference>
<dbReference type="PROSITE" id="PS50172">
    <property type="entry name" value="BRCT"/>
    <property type="match status" value="1"/>
</dbReference>
<feature type="active site" description="Nucleophile; Schiff-base intermediate with DNA; for 5'-dRP lyase activity" evidence="18">
    <location>
        <position position="262"/>
    </location>
</feature>
<dbReference type="GO" id="GO:0046872">
    <property type="term" value="F:metal ion binding"/>
    <property type="evidence" value="ECO:0007669"/>
    <property type="project" value="UniProtKB-KW"/>
</dbReference>
<evidence type="ECO:0000256" key="14">
    <source>
        <dbReference type="ARBA" id="ARBA00023204"/>
    </source>
</evidence>
<keyword evidence="16" id="KW-0539">Nucleus</keyword>
<sequence>MPSKRPAARSHSHSPSLNDARPNKRSRTSFSPSPSESGQAEDSEHPLHVFVVQEKLTPEVISQLHCLIERFSQRDGGEPALQLVSNVSDADVIITAIHMRRRLERHVPWELAKQKALVTPSWLRDSVKAGHLHPCGDYAAIKELHEETVDHCPEGYGSKSHSHHLSYLDAPPTVRPTDTAVFSQWRARYACERASPLFCPNQELADALSVLCRDRELEGLNVNALAYQRAVAIIKSYPNPITNENIHEVSKLPGLGEKIFFKVEEFVEKGYIPEVQGTLASQRYQSLSCFASVYGIGSTKARQFYDMGLRTISDLERYYDITPVSVTEASSSATSIQGVEQLLKPLEEKEQEAIYTPNGKRVPDKFFSKSKQRQVGAPDISIPIGIALRTEFDTPIPRAEVEEIRDVVMGELHHLQPGCVSTIVGGYRRGKPQSNDVDIVISHSDLQHGADAIKGLCNQLAASLYRKGIITHLMHLSGFHAYNALRAEHWDSLEKALSVFRLPSSHDGKQRLHRRVDLIFAAPASYWTAVIGWTGSKMFQRDLRLWAKQEKGMKFDSNGLTRRHDSRLFLPKSEEEVFKILGLKWIDPTMRNADA</sequence>
<evidence type="ECO:0000313" key="22">
    <source>
        <dbReference type="Proteomes" id="UP000307440"/>
    </source>
</evidence>
<comment type="catalytic activity">
    <reaction evidence="17">
        <text>DNA(n) + a 2'-deoxyribonucleoside 5'-triphosphate = DNA(n+1) + diphosphate</text>
        <dbReference type="Rhea" id="RHEA:22508"/>
        <dbReference type="Rhea" id="RHEA-COMP:17339"/>
        <dbReference type="Rhea" id="RHEA-COMP:17340"/>
        <dbReference type="ChEBI" id="CHEBI:33019"/>
        <dbReference type="ChEBI" id="CHEBI:61560"/>
        <dbReference type="ChEBI" id="CHEBI:173112"/>
        <dbReference type="EC" id="2.7.7.7"/>
    </reaction>
</comment>
<dbReference type="SUPFAM" id="SSF47802">
    <property type="entry name" value="DNA polymerase beta, N-terminal domain-like"/>
    <property type="match status" value="1"/>
</dbReference>
<dbReference type="SUPFAM" id="SSF81301">
    <property type="entry name" value="Nucleotidyltransferase"/>
    <property type="match status" value="1"/>
</dbReference>
<dbReference type="InterPro" id="IPR027421">
    <property type="entry name" value="DNA_pol_lamdba_lyase_dom_sf"/>
</dbReference>
<dbReference type="SMART" id="SM00483">
    <property type="entry name" value="POLXc"/>
    <property type="match status" value="1"/>
</dbReference>
<dbReference type="CDD" id="cd00141">
    <property type="entry name" value="NT_POLXc"/>
    <property type="match status" value="1"/>
</dbReference>
<dbReference type="GO" id="GO:0006303">
    <property type="term" value="P:double-strand break repair via nonhomologous end joining"/>
    <property type="evidence" value="ECO:0007669"/>
    <property type="project" value="TreeGrafter"/>
</dbReference>
<dbReference type="InterPro" id="IPR029398">
    <property type="entry name" value="PolB_thumb"/>
</dbReference>
<keyword evidence="5" id="KW-0237">DNA synthesis</keyword>
<dbReference type="AlphaFoldDB" id="A0A5C3KRU4"/>
<feature type="compositionally biased region" description="Low complexity" evidence="19">
    <location>
        <begin position="28"/>
        <end position="37"/>
    </location>
</feature>
<reference evidence="21 22" key="1">
    <citation type="journal article" date="2019" name="Nat. Ecol. Evol.">
        <title>Megaphylogeny resolves global patterns of mushroom evolution.</title>
        <authorList>
            <person name="Varga T."/>
            <person name="Krizsan K."/>
            <person name="Foldi C."/>
            <person name="Dima B."/>
            <person name="Sanchez-Garcia M."/>
            <person name="Sanchez-Ramirez S."/>
            <person name="Szollosi G.J."/>
            <person name="Szarkandi J.G."/>
            <person name="Papp V."/>
            <person name="Albert L."/>
            <person name="Andreopoulos W."/>
            <person name="Angelini C."/>
            <person name="Antonin V."/>
            <person name="Barry K.W."/>
            <person name="Bougher N.L."/>
            <person name="Buchanan P."/>
            <person name="Buyck B."/>
            <person name="Bense V."/>
            <person name="Catcheside P."/>
            <person name="Chovatia M."/>
            <person name="Cooper J."/>
            <person name="Damon W."/>
            <person name="Desjardin D."/>
            <person name="Finy P."/>
            <person name="Geml J."/>
            <person name="Haridas S."/>
            <person name="Hughes K."/>
            <person name="Justo A."/>
            <person name="Karasinski D."/>
            <person name="Kautmanova I."/>
            <person name="Kiss B."/>
            <person name="Kocsube S."/>
            <person name="Kotiranta H."/>
            <person name="LaButti K.M."/>
            <person name="Lechner B.E."/>
            <person name="Liimatainen K."/>
            <person name="Lipzen A."/>
            <person name="Lukacs Z."/>
            <person name="Mihaltcheva S."/>
            <person name="Morgado L.N."/>
            <person name="Niskanen T."/>
            <person name="Noordeloos M.E."/>
            <person name="Ohm R.A."/>
            <person name="Ortiz-Santana B."/>
            <person name="Ovrebo C."/>
            <person name="Racz N."/>
            <person name="Riley R."/>
            <person name="Savchenko A."/>
            <person name="Shiryaev A."/>
            <person name="Soop K."/>
            <person name="Spirin V."/>
            <person name="Szebenyi C."/>
            <person name="Tomsovsky M."/>
            <person name="Tulloss R.E."/>
            <person name="Uehling J."/>
            <person name="Grigoriev I.V."/>
            <person name="Vagvolgyi C."/>
            <person name="Papp T."/>
            <person name="Martin F.M."/>
            <person name="Miettinen O."/>
            <person name="Hibbett D.S."/>
            <person name="Nagy L.G."/>
        </authorList>
    </citation>
    <scope>NUCLEOTIDE SEQUENCE [LARGE SCALE GENOMIC DNA]</scope>
    <source>
        <strain evidence="21 22">CBS 121175</strain>
    </source>
</reference>
<gene>
    <name evidence="21" type="ORF">FA15DRAFT_695243</name>
</gene>
<protein>
    <recommendedName>
        <fullName evidence="4">DNA-directed DNA polymerase</fullName>
        <ecNumber evidence="4">2.7.7.7</ecNumber>
    </recommendedName>
</protein>
<dbReference type="Pfam" id="PF10391">
    <property type="entry name" value="DNA_pol_lambd_f"/>
    <property type="match status" value="1"/>
</dbReference>
<evidence type="ECO:0000256" key="10">
    <source>
        <dbReference type="ARBA" id="ARBA00022763"/>
    </source>
</evidence>
<keyword evidence="13" id="KW-0238">DNA-binding</keyword>
<dbReference type="SUPFAM" id="SSF81585">
    <property type="entry name" value="PsbU/PolX domain-like"/>
    <property type="match status" value="1"/>
</dbReference>
<evidence type="ECO:0000256" key="16">
    <source>
        <dbReference type="ARBA" id="ARBA00023242"/>
    </source>
</evidence>
<dbReference type="Pfam" id="PF14791">
    <property type="entry name" value="DNA_pol_B_thumb"/>
    <property type="match status" value="1"/>
</dbReference>
<keyword evidence="12" id="KW-0239">DNA-directed DNA polymerase</keyword>
<evidence type="ECO:0000256" key="17">
    <source>
        <dbReference type="ARBA" id="ARBA00049244"/>
    </source>
</evidence>
<evidence type="ECO:0000256" key="12">
    <source>
        <dbReference type="ARBA" id="ARBA00022932"/>
    </source>
</evidence>
<keyword evidence="9" id="KW-0479">Metal-binding</keyword>
<dbReference type="PROSITE" id="PS00522">
    <property type="entry name" value="DNA_POLYMERASE_X"/>
    <property type="match status" value="1"/>
</dbReference>
<evidence type="ECO:0000256" key="18">
    <source>
        <dbReference type="PIRSR" id="PIRSR622312-50"/>
    </source>
</evidence>
<evidence type="ECO:0000256" key="2">
    <source>
        <dbReference type="ARBA" id="ARBA00004123"/>
    </source>
</evidence>
<evidence type="ECO:0000256" key="7">
    <source>
        <dbReference type="ARBA" id="ARBA00022695"/>
    </source>
</evidence>
<name>A0A5C3KRU4_COPMA</name>
<keyword evidence="7" id="KW-0548">Nucleotidyltransferase</keyword>
<comment type="cofactor">
    <cofactor evidence="1">
        <name>Mg(2+)</name>
        <dbReference type="ChEBI" id="CHEBI:18420"/>
    </cofactor>
</comment>
<evidence type="ECO:0000256" key="5">
    <source>
        <dbReference type="ARBA" id="ARBA00022634"/>
    </source>
</evidence>
<dbReference type="Pfam" id="PF14716">
    <property type="entry name" value="HHH_8"/>
    <property type="match status" value="1"/>
</dbReference>
<dbReference type="PANTHER" id="PTHR11276:SF28">
    <property type="entry name" value="DNA POLYMERASE LAMBDA"/>
    <property type="match status" value="1"/>
</dbReference>
<dbReference type="PRINTS" id="PR00869">
    <property type="entry name" value="DNAPOLX"/>
</dbReference>
<dbReference type="Gene3D" id="1.10.150.20">
    <property type="entry name" value="5' to 3' exonuclease, C-terminal subdomain"/>
    <property type="match status" value="1"/>
</dbReference>
<dbReference type="Gene3D" id="3.30.210.10">
    <property type="entry name" value="DNA polymerase, thumb domain"/>
    <property type="match status" value="1"/>
</dbReference>
<dbReference type="GO" id="GO:0003677">
    <property type="term" value="F:DNA binding"/>
    <property type="evidence" value="ECO:0007669"/>
    <property type="project" value="UniProtKB-KW"/>
</dbReference>
<dbReference type="InterPro" id="IPR037160">
    <property type="entry name" value="DNA_Pol_thumb_sf"/>
</dbReference>
<dbReference type="InterPro" id="IPR019843">
    <property type="entry name" value="DNA_pol-X_BS"/>
</dbReference>
<dbReference type="PRINTS" id="PR00871">
    <property type="entry name" value="DNAPOLXTDT"/>
</dbReference>
<evidence type="ECO:0000256" key="3">
    <source>
        <dbReference type="ARBA" id="ARBA00008323"/>
    </source>
</evidence>
<comment type="similarity">
    <text evidence="3">Belongs to the DNA polymerase type-X family.</text>
</comment>
<keyword evidence="8" id="KW-0235">DNA replication</keyword>
<keyword evidence="10" id="KW-0227">DNA damage</keyword>
<dbReference type="Gene3D" id="3.30.460.10">
    <property type="entry name" value="Beta Polymerase, domain 2"/>
    <property type="match status" value="1"/>
</dbReference>
<keyword evidence="15" id="KW-0456">Lyase</keyword>
<evidence type="ECO:0000256" key="19">
    <source>
        <dbReference type="SAM" id="MobiDB-lite"/>
    </source>
</evidence>
<dbReference type="FunFam" id="3.30.210.10:FF:000005">
    <property type="entry name" value="DNA polymerase IV"/>
    <property type="match status" value="1"/>
</dbReference>
<dbReference type="InterPro" id="IPR001357">
    <property type="entry name" value="BRCT_dom"/>
</dbReference>
<evidence type="ECO:0000256" key="1">
    <source>
        <dbReference type="ARBA" id="ARBA00001946"/>
    </source>
</evidence>
<dbReference type="Pfam" id="PF14792">
    <property type="entry name" value="DNA_pol_B_palm"/>
    <property type="match status" value="1"/>
</dbReference>
<accession>A0A5C3KRU4</accession>
<dbReference type="Gene3D" id="1.10.150.110">
    <property type="entry name" value="DNA polymerase beta, N-terminal domain-like"/>
    <property type="match status" value="1"/>
</dbReference>
<dbReference type="STRING" id="230819.A0A5C3KRU4"/>
<evidence type="ECO:0000256" key="6">
    <source>
        <dbReference type="ARBA" id="ARBA00022679"/>
    </source>
</evidence>
<dbReference type="GO" id="GO:0005634">
    <property type="term" value="C:nucleus"/>
    <property type="evidence" value="ECO:0007669"/>
    <property type="project" value="UniProtKB-SubCell"/>
</dbReference>
<dbReference type="InterPro" id="IPR001726">
    <property type="entry name" value="TdT/Mu"/>
</dbReference>
<dbReference type="OrthoDB" id="205514at2759"/>
<organism evidence="21 22">
    <name type="scientific">Coprinopsis marcescibilis</name>
    <name type="common">Agaric fungus</name>
    <name type="synonym">Psathyrella marcescibilis</name>
    <dbReference type="NCBI Taxonomy" id="230819"/>
    <lineage>
        <taxon>Eukaryota</taxon>
        <taxon>Fungi</taxon>
        <taxon>Dikarya</taxon>
        <taxon>Basidiomycota</taxon>
        <taxon>Agaricomycotina</taxon>
        <taxon>Agaricomycetes</taxon>
        <taxon>Agaricomycetidae</taxon>
        <taxon>Agaricales</taxon>
        <taxon>Agaricineae</taxon>
        <taxon>Psathyrellaceae</taxon>
        <taxon>Coprinopsis</taxon>
    </lineage>
</organism>
<feature type="compositionally biased region" description="Basic residues" evidence="19">
    <location>
        <begin position="1"/>
        <end position="12"/>
    </location>
</feature>
<proteinExistence type="inferred from homology"/>
<dbReference type="PANTHER" id="PTHR11276">
    <property type="entry name" value="DNA POLYMERASE TYPE-X FAMILY MEMBER"/>
    <property type="match status" value="1"/>
</dbReference>
<keyword evidence="11" id="KW-0460">Magnesium</keyword>
<keyword evidence="22" id="KW-1185">Reference proteome</keyword>
<comment type="subcellular location">
    <subcellularLocation>
        <location evidence="2">Nucleus</location>
    </subcellularLocation>
</comment>
<keyword evidence="6 21" id="KW-0808">Transferase</keyword>
<evidence type="ECO:0000313" key="21">
    <source>
        <dbReference type="EMBL" id="TFK23154.1"/>
    </source>
</evidence>
<dbReference type="InterPro" id="IPR010996">
    <property type="entry name" value="HHH_MUS81"/>
</dbReference>
<keyword evidence="14" id="KW-0234">DNA repair</keyword>
<feature type="domain" description="BRCT" evidence="20">
    <location>
        <begin position="68"/>
        <end position="140"/>
    </location>
</feature>
<dbReference type="Proteomes" id="UP000307440">
    <property type="component" value="Unassembled WGS sequence"/>
</dbReference>
<dbReference type="EC" id="2.7.7.7" evidence="4"/>
<dbReference type="InterPro" id="IPR002054">
    <property type="entry name" value="DNA-dir_DNA_pol_X"/>
</dbReference>
<dbReference type="GO" id="GO:0006260">
    <property type="term" value="P:DNA replication"/>
    <property type="evidence" value="ECO:0007669"/>
    <property type="project" value="UniProtKB-KW"/>
</dbReference>
<dbReference type="EMBL" id="ML210224">
    <property type="protein sequence ID" value="TFK23154.1"/>
    <property type="molecule type" value="Genomic_DNA"/>
</dbReference>
<dbReference type="InterPro" id="IPR018944">
    <property type="entry name" value="DNA_pol_lambd_fingers_domain"/>
</dbReference>
<dbReference type="InterPro" id="IPR028207">
    <property type="entry name" value="DNA_pol_B_palm_palm"/>
</dbReference>
<dbReference type="FunFam" id="1.10.150.110:FF:000005">
    <property type="entry name" value="DNA polymerase POL4"/>
    <property type="match status" value="1"/>
</dbReference>
<feature type="region of interest" description="Disordered" evidence="19">
    <location>
        <begin position="1"/>
        <end position="44"/>
    </location>
</feature>
<dbReference type="InterPro" id="IPR043519">
    <property type="entry name" value="NT_sf"/>
</dbReference>
<dbReference type="GO" id="GO:0003887">
    <property type="term" value="F:DNA-directed DNA polymerase activity"/>
    <property type="evidence" value="ECO:0007669"/>
    <property type="project" value="UniProtKB-KW"/>
</dbReference>